<reference evidence="8 9" key="1">
    <citation type="submission" date="2021-06" db="EMBL/GenBank/DDBJ databases">
        <authorList>
            <person name="Palmer J.M."/>
        </authorList>
    </citation>
    <scope>NUCLEOTIDE SEQUENCE [LARGE SCALE GENOMIC DNA]</scope>
    <source>
        <strain evidence="8 9">XC_2019</strain>
        <tissue evidence="8">Muscle</tissue>
    </source>
</reference>
<feature type="non-terminal residue" evidence="8">
    <location>
        <position position="1"/>
    </location>
</feature>
<proteinExistence type="inferred from homology"/>
<dbReference type="InterPro" id="IPR037241">
    <property type="entry name" value="E2F-DP_heterodim"/>
</dbReference>
<keyword evidence="5" id="KW-0539">Nucleus</keyword>
<feature type="region of interest" description="Disordered" evidence="6">
    <location>
        <begin position="58"/>
        <end position="112"/>
    </location>
</feature>
<dbReference type="EMBL" id="JAHRIN010025322">
    <property type="protein sequence ID" value="MEQ2199531.1"/>
    <property type="molecule type" value="Genomic_DNA"/>
</dbReference>
<gene>
    <name evidence="8" type="ORF">XENOCAPTIV_001484</name>
</gene>
<accession>A0ABV0QUL2</accession>
<keyword evidence="9" id="KW-1185">Reference proteome</keyword>
<evidence type="ECO:0000313" key="8">
    <source>
        <dbReference type="EMBL" id="MEQ2199531.1"/>
    </source>
</evidence>
<dbReference type="SMART" id="SM01372">
    <property type="entry name" value="E2F_TDP"/>
    <property type="match status" value="1"/>
</dbReference>
<evidence type="ECO:0000256" key="4">
    <source>
        <dbReference type="ARBA" id="ARBA00023163"/>
    </source>
</evidence>
<keyword evidence="4 5" id="KW-0804">Transcription</keyword>
<feature type="domain" description="E2F/DP family winged-helix DNA-binding" evidence="7">
    <location>
        <begin position="123"/>
        <end position="188"/>
    </location>
</feature>
<feature type="compositionally biased region" description="Basic and acidic residues" evidence="6">
    <location>
        <begin position="293"/>
        <end position="304"/>
    </location>
</feature>
<dbReference type="InterPro" id="IPR003316">
    <property type="entry name" value="E2F_WHTH_DNA-bd_dom"/>
</dbReference>
<evidence type="ECO:0000313" key="9">
    <source>
        <dbReference type="Proteomes" id="UP001434883"/>
    </source>
</evidence>
<organism evidence="8 9">
    <name type="scientific">Xenoophorus captivus</name>
    <dbReference type="NCBI Taxonomy" id="1517983"/>
    <lineage>
        <taxon>Eukaryota</taxon>
        <taxon>Metazoa</taxon>
        <taxon>Chordata</taxon>
        <taxon>Craniata</taxon>
        <taxon>Vertebrata</taxon>
        <taxon>Euteleostomi</taxon>
        <taxon>Actinopterygii</taxon>
        <taxon>Neopterygii</taxon>
        <taxon>Teleostei</taxon>
        <taxon>Neoteleostei</taxon>
        <taxon>Acanthomorphata</taxon>
        <taxon>Ovalentaria</taxon>
        <taxon>Atherinomorphae</taxon>
        <taxon>Cyprinodontiformes</taxon>
        <taxon>Goodeidae</taxon>
        <taxon>Xenoophorus</taxon>
    </lineage>
</organism>
<evidence type="ECO:0000256" key="1">
    <source>
        <dbReference type="ARBA" id="ARBA00010940"/>
    </source>
</evidence>
<comment type="caution">
    <text evidence="8">The sequence shown here is derived from an EMBL/GenBank/DDBJ whole genome shotgun (WGS) entry which is preliminary data.</text>
</comment>
<evidence type="ECO:0000256" key="3">
    <source>
        <dbReference type="ARBA" id="ARBA00023125"/>
    </source>
</evidence>
<sequence>VWLAALRETDKDTLEQHFICEDHFLPEDIFKNGISSDAIPIMPPYLDGQRRLISPWSGDSLQEEEQWSNGGWDNEEEEGEEEAPRAAPEPPEQNPDRGPENPPEPNLKSDFCPENEATSCFIREGTPLSRLTRGFLELLMAAPDASVDIKEAASKLQTHTHRVNAVIDVLQGIGLVQTDSDNRVRDLQQQTVIALRSPLETKLVIPPPEEDGIQMQLKSENGPILALTCNVGPLTSEASNSSRVFSALERRVRLYTVNEEVWSSETNPPPLGSAGEPRPPAVRTEEPGQSNSDWRRQESRDEGNCRNVSRPGLCLFWRFLAGSVCGYLCCNTSGSGGSEETPRRFRHRSLYLTVPGFNTRLLLFNLFSAGLRAVGKVISNLFVAPGQFYFSFNFSLKLSCCFYYGNVPLVRSSEHALFVPALRQMFVLFWVCRSRIRTQSVMLSASWTPICSMLLPP</sequence>
<comment type="similarity">
    <text evidence="1 5">Belongs to the E2F/DP family.</text>
</comment>
<evidence type="ECO:0000256" key="2">
    <source>
        <dbReference type="ARBA" id="ARBA00023015"/>
    </source>
</evidence>
<dbReference type="Gene3D" id="6.10.250.540">
    <property type="match status" value="1"/>
</dbReference>
<name>A0ABV0QUL2_9TELE</name>
<dbReference type="Proteomes" id="UP001434883">
    <property type="component" value="Unassembled WGS sequence"/>
</dbReference>
<evidence type="ECO:0000256" key="6">
    <source>
        <dbReference type="SAM" id="MobiDB-lite"/>
    </source>
</evidence>
<dbReference type="SUPFAM" id="SSF144074">
    <property type="entry name" value="E2F-DP heterodimerization region"/>
    <property type="match status" value="1"/>
</dbReference>
<keyword evidence="2 5" id="KW-0805">Transcription regulation</keyword>
<keyword evidence="3 5" id="KW-0238">DNA-binding</keyword>
<feature type="region of interest" description="Disordered" evidence="6">
    <location>
        <begin position="263"/>
        <end position="305"/>
    </location>
</feature>
<protein>
    <recommendedName>
        <fullName evidence="7">E2F/DP family winged-helix DNA-binding domain-containing protein</fullName>
    </recommendedName>
</protein>
<evidence type="ECO:0000259" key="7">
    <source>
        <dbReference type="SMART" id="SM01372"/>
    </source>
</evidence>
<comment type="subcellular location">
    <subcellularLocation>
        <location evidence="5">Nucleus</location>
    </subcellularLocation>
</comment>
<dbReference type="Pfam" id="PF02319">
    <property type="entry name" value="WHD_E2F_TDP"/>
    <property type="match status" value="1"/>
</dbReference>
<evidence type="ECO:0000256" key="5">
    <source>
        <dbReference type="RuleBase" id="RU003796"/>
    </source>
</evidence>